<proteinExistence type="predicted"/>
<reference evidence="2 3" key="1">
    <citation type="submission" date="2020-08" db="EMBL/GenBank/DDBJ databases">
        <title>Genomic Encyclopedia of Type Strains, Phase IV (KMG-IV): sequencing the most valuable type-strain genomes for metagenomic binning, comparative biology and taxonomic classification.</title>
        <authorList>
            <person name="Goeker M."/>
        </authorList>
    </citation>
    <scope>NUCLEOTIDE SEQUENCE [LARGE SCALE GENOMIC DNA]</scope>
    <source>
        <strain evidence="2 3">DSM 27165</strain>
    </source>
</reference>
<sequence length="161" mass="18169">MQRKPSFPPIFQADARLLILGSLPGDASLDAAQYYAHPRNQFWRLLGDLLQQPLVELSYPQRLDLLIKHRIALWDVIADAHRDGSLDSQIRAERHNDLTSLIRQLPALRLIAFNGKTAAKQAQAIATLGIDMLTLPSSSPAFRLPYEQKRTHWLGMLRALA</sequence>
<dbReference type="Gene3D" id="3.40.470.10">
    <property type="entry name" value="Uracil-DNA glycosylase-like domain"/>
    <property type="match status" value="1"/>
</dbReference>
<dbReference type="Pfam" id="PF03167">
    <property type="entry name" value="UDG"/>
    <property type="match status" value="1"/>
</dbReference>
<dbReference type="InterPro" id="IPR026353">
    <property type="entry name" value="Hypoxan-DNA_Glyclase"/>
</dbReference>
<dbReference type="InterPro" id="IPR036895">
    <property type="entry name" value="Uracil-DNA_glycosylase-like_sf"/>
</dbReference>
<protein>
    <submittedName>
        <fullName evidence="2">Hypoxanthine-DNA glycosylase</fullName>
    </submittedName>
</protein>
<feature type="domain" description="Uracil-DNA glycosylase-like" evidence="1">
    <location>
        <begin position="8"/>
        <end position="157"/>
    </location>
</feature>
<evidence type="ECO:0000313" key="2">
    <source>
        <dbReference type="EMBL" id="MBB5020010.1"/>
    </source>
</evidence>
<dbReference type="RefSeq" id="WP_184041424.1">
    <property type="nucleotide sequence ID" value="NZ_JACHHY010000023.1"/>
</dbReference>
<dbReference type="SUPFAM" id="SSF52141">
    <property type="entry name" value="Uracil-DNA glycosylase-like"/>
    <property type="match status" value="1"/>
</dbReference>
<accession>A0A840MNK3</accession>
<dbReference type="SMART" id="SM00987">
    <property type="entry name" value="UreE_C"/>
    <property type="match status" value="1"/>
</dbReference>
<evidence type="ECO:0000313" key="3">
    <source>
        <dbReference type="Proteomes" id="UP000575898"/>
    </source>
</evidence>
<dbReference type="Proteomes" id="UP000575898">
    <property type="component" value="Unassembled WGS sequence"/>
</dbReference>
<dbReference type="EMBL" id="JACHHY010000023">
    <property type="protein sequence ID" value="MBB5020010.1"/>
    <property type="molecule type" value="Genomic_DNA"/>
</dbReference>
<dbReference type="NCBIfam" id="TIGR04274">
    <property type="entry name" value="hypoxanDNAglyco"/>
    <property type="match status" value="1"/>
</dbReference>
<dbReference type="InterPro" id="IPR005122">
    <property type="entry name" value="Uracil-DNA_glycosylase-like"/>
</dbReference>
<dbReference type="CDD" id="cd10032">
    <property type="entry name" value="UDG-F6_HDG"/>
    <property type="match status" value="1"/>
</dbReference>
<dbReference type="AlphaFoldDB" id="A0A840MNK3"/>
<keyword evidence="3" id="KW-1185">Reference proteome</keyword>
<organism evidence="2 3">
    <name type="scientific">Chitinivorax tropicus</name>
    <dbReference type="NCBI Taxonomy" id="714531"/>
    <lineage>
        <taxon>Bacteria</taxon>
        <taxon>Pseudomonadati</taxon>
        <taxon>Pseudomonadota</taxon>
        <taxon>Betaproteobacteria</taxon>
        <taxon>Chitinivorax</taxon>
    </lineage>
</organism>
<evidence type="ECO:0000259" key="1">
    <source>
        <dbReference type="SMART" id="SM00986"/>
    </source>
</evidence>
<gene>
    <name evidence="2" type="ORF">HNQ59_003318</name>
</gene>
<dbReference type="SMART" id="SM00986">
    <property type="entry name" value="UDG"/>
    <property type="match status" value="1"/>
</dbReference>
<name>A0A840MNK3_9PROT</name>
<comment type="caution">
    <text evidence="2">The sequence shown here is derived from an EMBL/GenBank/DDBJ whole genome shotgun (WGS) entry which is preliminary data.</text>
</comment>